<gene>
    <name evidence="2" type="ORF">PCOR1329_LOCUS51036</name>
</gene>
<feature type="compositionally biased region" description="Low complexity" evidence="1">
    <location>
        <begin position="29"/>
        <end position="58"/>
    </location>
</feature>
<evidence type="ECO:0000313" key="2">
    <source>
        <dbReference type="EMBL" id="CAK0862690.1"/>
    </source>
</evidence>
<evidence type="ECO:0000313" key="3">
    <source>
        <dbReference type="Proteomes" id="UP001189429"/>
    </source>
</evidence>
<comment type="caution">
    <text evidence="2">The sequence shown here is derived from an EMBL/GenBank/DDBJ whole genome shotgun (WGS) entry which is preliminary data.</text>
</comment>
<feature type="region of interest" description="Disordered" evidence="1">
    <location>
        <begin position="117"/>
        <end position="142"/>
    </location>
</feature>
<keyword evidence="3" id="KW-1185">Reference proteome</keyword>
<protein>
    <submittedName>
        <fullName evidence="2">Uncharacterized protein</fullName>
    </submittedName>
</protein>
<dbReference type="Proteomes" id="UP001189429">
    <property type="component" value="Unassembled WGS sequence"/>
</dbReference>
<proteinExistence type="predicted"/>
<reference evidence="2" key="1">
    <citation type="submission" date="2023-10" db="EMBL/GenBank/DDBJ databases">
        <authorList>
            <person name="Chen Y."/>
            <person name="Shah S."/>
            <person name="Dougan E. K."/>
            <person name="Thang M."/>
            <person name="Chan C."/>
        </authorList>
    </citation>
    <scope>NUCLEOTIDE SEQUENCE [LARGE SCALE GENOMIC DNA]</scope>
</reference>
<sequence>MALGRSPGRPPGQPAQTHGDGGGADSDDVSSSSSSSSSCGSSCSRESRPPSRSGTSGSRGQGTARTLTGGLDDGVARELSGFLFGSGPETWCPALGTRGGAWLASAPRRRLALLPARGASRPPRRCSLSRARAQRTPGLSHR</sequence>
<name>A0ABN9US99_9DINO</name>
<feature type="region of interest" description="Disordered" evidence="1">
    <location>
        <begin position="1"/>
        <end position="72"/>
    </location>
</feature>
<organism evidence="2 3">
    <name type="scientific">Prorocentrum cordatum</name>
    <dbReference type="NCBI Taxonomy" id="2364126"/>
    <lineage>
        <taxon>Eukaryota</taxon>
        <taxon>Sar</taxon>
        <taxon>Alveolata</taxon>
        <taxon>Dinophyceae</taxon>
        <taxon>Prorocentrales</taxon>
        <taxon>Prorocentraceae</taxon>
        <taxon>Prorocentrum</taxon>
    </lineage>
</organism>
<accession>A0ABN9US99</accession>
<evidence type="ECO:0000256" key="1">
    <source>
        <dbReference type="SAM" id="MobiDB-lite"/>
    </source>
</evidence>
<dbReference type="EMBL" id="CAUYUJ010016185">
    <property type="protein sequence ID" value="CAK0862690.1"/>
    <property type="molecule type" value="Genomic_DNA"/>
</dbReference>